<evidence type="ECO:0000256" key="2">
    <source>
        <dbReference type="SAM" id="Phobius"/>
    </source>
</evidence>
<proteinExistence type="predicted"/>
<dbReference type="AlphaFoldDB" id="A0AAW9KMT6"/>
<keyword evidence="2" id="KW-0812">Transmembrane</keyword>
<accession>A0AAW9KMT6</accession>
<keyword evidence="4" id="KW-1185">Reference proteome</keyword>
<dbReference type="Proteomes" id="UP001289581">
    <property type="component" value="Unassembled WGS sequence"/>
</dbReference>
<sequence length="236" mass="25257">MQEDVPTTVSTTVPPVMPTVVIRSLPARLGTALIGLAAVGMSLTIGLTDGAGHGLRTLAWAGALTFLTWLLWWAPQITLTSQALTIRNAWRTHVVGWGEVEMCRTRWGLSVITHDDVEVRASAAPRRGGMAESFRRRQELREQQERRDGLRDAEPAPAVRPEYLAGEGRYHTNLDTGDAGALIEAYAEQVQVRSHPARAADDTAPGAAAGVTSRLNCPVVVAGLLAVALAAVTVLL</sequence>
<keyword evidence="2" id="KW-0472">Membrane</keyword>
<gene>
    <name evidence="3" type="ORF">QU665_11875</name>
</gene>
<dbReference type="EMBL" id="JAXBCZ010000002">
    <property type="protein sequence ID" value="MEA1305756.1"/>
    <property type="molecule type" value="Genomic_DNA"/>
</dbReference>
<evidence type="ECO:0000256" key="1">
    <source>
        <dbReference type="SAM" id="MobiDB-lite"/>
    </source>
</evidence>
<reference evidence="3 4" key="1">
    <citation type="submission" date="2023-06" db="EMBL/GenBank/DDBJ databases">
        <title>Actinomyces orist ORNL 0101 HMT-893 genome.</title>
        <authorList>
            <person name="Johnston C.D."/>
            <person name="Chen T."/>
            <person name="Dewhirst F.E."/>
        </authorList>
    </citation>
    <scope>NUCLEOTIDE SEQUENCE [LARGE SCALE GENOMIC DNA]</scope>
    <source>
        <strain evidence="3 4">ORNL 0101</strain>
    </source>
</reference>
<feature type="transmembrane region" description="Helical" evidence="2">
    <location>
        <begin position="57"/>
        <end position="74"/>
    </location>
</feature>
<feature type="transmembrane region" description="Helical" evidence="2">
    <location>
        <begin position="25"/>
        <end position="45"/>
    </location>
</feature>
<evidence type="ECO:0008006" key="5">
    <source>
        <dbReference type="Google" id="ProtNLM"/>
    </source>
</evidence>
<evidence type="ECO:0000313" key="3">
    <source>
        <dbReference type="EMBL" id="MEA1305756.1"/>
    </source>
</evidence>
<feature type="compositionally biased region" description="Basic and acidic residues" evidence="1">
    <location>
        <begin position="133"/>
        <end position="154"/>
    </location>
</feature>
<organism evidence="3 4">
    <name type="scientific">Actinomyces oris</name>
    <dbReference type="NCBI Taxonomy" id="544580"/>
    <lineage>
        <taxon>Bacteria</taxon>
        <taxon>Bacillati</taxon>
        <taxon>Actinomycetota</taxon>
        <taxon>Actinomycetes</taxon>
        <taxon>Actinomycetales</taxon>
        <taxon>Actinomycetaceae</taxon>
        <taxon>Actinomyces</taxon>
    </lineage>
</organism>
<feature type="region of interest" description="Disordered" evidence="1">
    <location>
        <begin position="123"/>
        <end position="162"/>
    </location>
</feature>
<keyword evidence="2" id="KW-1133">Transmembrane helix</keyword>
<name>A0AAW9KMT6_9ACTO</name>
<comment type="caution">
    <text evidence="3">The sequence shown here is derived from an EMBL/GenBank/DDBJ whole genome shotgun (WGS) entry which is preliminary data.</text>
</comment>
<evidence type="ECO:0000313" key="4">
    <source>
        <dbReference type="Proteomes" id="UP001289581"/>
    </source>
</evidence>
<protein>
    <recommendedName>
        <fullName evidence="5">PH domain-containing protein</fullName>
    </recommendedName>
</protein>
<dbReference type="RefSeq" id="WP_322913213.1">
    <property type="nucleotide sequence ID" value="NZ_JAXBCZ010000002.1"/>
</dbReference>